<dbReference type="SUPFAM" id="SSF56112">
    <property type="entry name" value="Protein kinase-like (PK-like)"/>
    <property type="match status" value="1"/>
</dbReference>
<dbReference type="GO" id="GO:0043856">
    <property type="term" value="F:anti-sigma factor antagonist activity"/>
    <property type="evidence" value="ECO:0007669"/>
    <property type="project" value="InterPro"/>
</dbReference>
<dbReference type="NCBIfam" id="TIGR00377">
    <property type="entry name" value="ant_ant_sig"/>
    <property type="match status" value="1"/>
</dbReference>
<comment type="caution">
    <text evidence="4">The sequence shown here is derived from an EMBL/GenBank/DDBJ whole genome shotgun (WGS) entry which is preliminary data.</text>
</comment>
<evidence type="ECO:0000313" key="4">
    <source>
        <dbReference type="EMBL" id="MBK6087480.1"/>
    </source>
</evidence>
<dbReference type="InterPro" id="IPR003658">
    <property type="entry name" value="Anti-sigma_ant"/>
</dbReference>
<reference evidence="4" key="1">
    <citation type="submission" date="2021-01" db="EMBL/GenBank/DDBJ databases">
        <title>Genome public.</title>
        <authorList>
            <person name="Liu C."/>
            <person name="Sun Q."/>
        </authorList>
    </citation>
    <scope>NUCLEOTIDE SEQUENCE</scope>
    <source>
        <strain evidence="4">M6</strain>
    </source>
</reference>
<dbReference type="Pfam" id="PF01740">
    <property type="entry name" value="STAS"/>
    <property type="match status" value="1"/>
</dbReference>
<dbReference type="SUPFAM" id="SSF52091">
    <property type="entry name" value="SpoIIaa-like"/>
    <property type="match status" value="1"/>
</dbReference>
<dbReference type="EMBL" id="JAEQMG010000035">
    <property type="protein sequence ID" value="MBK6087480.1"/>
    <property type="molecule type" value="Genomic_DNA"/>
</dbReference>
<dbReference type="InterPro" id="IPR036513">
    <property type="entry name" value="STAS_dom_sf"/>
</dbReference>
<evidence type="ECO:0000256" key="2">
    <source>
        <dbReference type="RuleBase" id="RU003749"/>
    </source>
</evidence>
<dbReference type="Pfam" id="PF01636">
    <property type="entry name" value="APH"/>
    <property type="match status" value="1"/>
</dbReference>
<dbReference type="PANTHER" id="PTHR33495">
    <property type="entry name" value="ANTI-SIGMA FACTOR ANTAGONIST TM_1081-RELATED-RELATED"/>
    <property type="match status" value="1"/>
</dbReference>
<proteinExistence type="inferred from homology"/>
<comment type="similarity">
    <text evidence="1 2">Belongs to the anti-sigma-factor antagonist family.</text>
</comment>
<evidence type="ECO:0000256" key="1">
    <source>
        <dbReference type="ARBA" id="ARBA00009013"/>
    </source>
</evidence>
<accession>A0A934TYE3</accession>
<dbReference type="PROSITE" id="PS50801">
    <property type="entry name" value="STAS"/>
    <property type="match status" value="1"/>
</dbReference>
<evidence type="ECO:0000313" key="5">
    <source>
        <dbReference type="Proteomes" id="UP000633365"/>
    </source>
</evidence>
<keyword evidence="5" id="KW-1185">Reference proteome</keyword>
<dbReference type="InterPro" id="IPR002575">
    <property type="entry name" value="Aminoglycoside_PTrfase"/>
</dbReference>
<feature type="domain" description="STAS" evidence="3">
    <location>
        <begin position="1"/>
        <end position="92"/>
    </location>
</feature>
<protein>
    <recommendedName>
        <fullName evidence="2">Anti-sigma factor antagonist</fullName>
    </recommendedName>
</protein>
<dbReference type="AlphaFoldDB" id="A0A934TYE3"/>
<name>A0A934TYE3_9FIRM</name>
<dbReference type="Proteomes" id="UP000633365">
    <property type="component" value="Unassembled WGS sequence"/>
</dbReference>
<evidence type="ECO:0000259" key="3">
    <source>
        <dbReference type="PROSITE" id="PS50801"/>
    </source>
</evidence>
<dbReference type="Gene3D" id="3.30.750.24">
    <property type="entry name" value="STAS domain"/>
    <property type="match status" value="1"/>
</dbReference>
<gene>
    <name evidence="4" type="ORF">JKK62_02240</name>
</gene>
<dbReference type="PANTHER" id="PTHR33495:SF14">
    <property type="entry name" value="ANTI-SIGMA FACTOR ANTAGONIST"/>
    <property type="match status" value="1"/>
</dbReference>
<dbReference type="Gene3D" id="3.90.1200.10">
    <property type="match status" value="1"/>
</dbReference>
<sequence length="389" mass="44057">MKSELNNGTLTIWLDGRIDSHRAPTVEIEINNIVKKTDFDHLVLDAEDMEYISSAGLRIILKLLKKHRDVTLVNVSSEVYEILEMTGFTEMMTVERALKCIDVTGKKIIGKGANGVIYRIDNDTIVKVYNEADTLDHIKAEHDMSRTAFILGIPTAIPFGIVKVGERYGSIFELINARTFAELLQQDPTQIEFVAQQTVELAKTLHETEAPVGIPLHSDVARQWLDEAKSSFDPQHFAKLSALIKMIPETGTMLHGDLHIKNIMQYEDEALLIDMDTLSAGHPIYELACIYNAYEGFGICDPNVFKNFLSVDESVVKPLLHRILELYLETDDEDRINEVKEKASVIGLLRVLRRIIRIGEQDTPEGKKLLEECRDRINRAVDHLDTLTF</sequence>
<dbReference type="InterPro" id="IPR002645">
    <property type="entry name" value="STAS_dom"/>
</dbReference>
<dbReference type="InterPro" id="IPR011009">
    <property type="entry name" value="Kinase-like_dom_sf"/>
</dbReference>
<dbReference type="RefSeq" id="WP_201426783.1">
    <property type="nucleotide sequence ID" value="NZ_JAEQMG010000035.1"/>
</dbReference>
<organism evidence="4 5">
    <name type="scientific">Ruminococcus difficilis</name>
    <dbReference type="NCBI Taxonomy" id="2763069"/>
    <lineage>
        <taxon>Bacteria</taxon>
        <taxon>Bacillati</taxon>
        <taxon>Bacillota</taxon>
        <taxon>Clostridia</taxon>
        <taxon>Eubacteriales</taxon>
        <taxon>Oscillospiraceae</taxon>
        <taxon>Ruminococcus</taxon>
    </lineage>
</organism>
<dbReference type="CDD" id="cd07043">
    <property type="entry name" value="STAS_anti-anti-sigma_factors"/>
    <property type="match status" value="1"/>
</dbReference>